<accession>I4EHA5</accession>
<sequence>MAMRLLGSIGWAYERLATRPAIEDEAHEPGYHGQNGPPATDSRCDGIRRGGLQRRSR</sequence>
<feature type="region of interest" description="Disordered" evidence="1">
    <location>
        <begin position="24"/>
        <end position="57"/>
    </location>
</feature>
<evidence type="ECO:0000313" key="2">
    <source>
        <dbReference type="EMBL" id="CCF84067.1"/>
    </source>
</evidence>
<protein>
    <submittedName>
        <fullName evidence="2">Uncharacterized protein</fullName>
    </submittedName>
</protein>
<evidence type="ECO:0000313" key="3">
    <source>
        <dbReference type="Proteomes" id="UP000004221"/>
    </source>
</evidence>
<organism evidence="2 3">
    <name type="scientific">Nitrolancea hollandica Lb</name>
    <dbReference type="NCBI Taxonomy" id="1129897"/>
    <lineage>
        <taxon>Bacteria</taxon>
        <taxon>Pseudomonadati</taxon>
        <taxon>Thermomicrobiota</taxon>
        <taxon>Thermomicrobia</taxon>
        <taxon>Sphaerobacterales</taxon>
        <taxon>Sphaerobacterineae</taxon>
        <taxon>Sphaerobacteraceae</taxon>
        <taxon>Nitrolancea</taxon>
    </lineage>
</organism>
<reference evidence="2 3" key="1">
    <citation type="journal article" date="2012" name="ISME J.">
        <title>Nitrification expanded: discovery, physiology and genomics of a nitrite-oxidizing bacterium from the phylum Chloroflexi.</title>
        <authorList>
            <person name="Sorokin D.Y."/>
            <person name="Lucker S."/>
            <person name="Vejmelkova D."/>
            <person name="Kostrikina N.A."/>
            <person name="Kleerebezem R."/>
            <person name="Rijpstra W.I."/>
            <person name="Damste J.S."/>
            <person name="Le Paslier D."/>
            <person name="Muyzer G."/>
            <person name="Wagner M."/>
            <person name="van Loosdrecht M.C."/>
            <person name="Daims H."/>
        </authorList>
    </citation>
    <scope>NUCLEOTIDE SEQUENCE [LARGE SCALE GENOMIC DNA]</scope>
    <source>
        <strain evidence="3">none</strain>
    </source>
</reference>
<gene>
    <name evidence="2" type="ORF">NITHO_3050012</name>
</gene>
<dbReference type="EMBL" id="CAGS01000230">
    <property type="protein sequence ID" value="CCF84067.1"/>
    <property type="molecule type" value="Genomic_DNA"/>
</dbReference>
<keyword evidence="3" id="KW-1185">Reference proteome</keyword>
<dbReference type="AlphaFoldDB" id="I4EHA5"/>
<comment type="caution">
    <text evidence="2">The sequence shown here is derived from an EMBL/GenBank/DDBJ whole genome shotgun (WGS) entry which is preliminary data.</text>
</comment>
<dbReference type="Proteomes" id="UP000004221">
    <property type="component" value="Unassembled WGS sequence"/>
</dbReference>
<evidence type="ECO:0000256" key="1">
    <source>
        <dbReference type="SAM" id="MobiDB-lite"/>
    </source>
</evidence>
<name>I4EHA5_9BACT</name>
<proteinExistence type="predicted"/>